<dbReference type="RefSeq" id="WP_015403840.1">
    <property type="nucleotide sequence ID" value="NC_020304.1"/>
</dbReference>
<dbReference type="OrthoDB" id="9800519at2"/>
<proteinExistence type="predicted"/>
<dbReference type="Pfam" id="PF02082">
    <property type="entry name" value="Rrf2"/>
    <property type="match status" value="1"/>
</dbReference>
<dbReference type="PROSITE" id="PS51197">
    <property type="entry name" value="HTH_RRF2_2"/>
    <property type="match status" value="1"/>
</dbReference>
<evidence type="ECO:0000313" key="1">
    <source>
        <dbReference type="EMBL" id="AGF78149.1"/>
    </source>
</evidence>
<dbReference type="AlphaFoldDB" id="M1NEL7"/>
<organism evidence="1 2">
    <name type="scientific">Desulfocapsa sulfexigens (strain DSM 10523 / SB164P1)</name>
    <dbReference type="NCBI Taxonomy" id="1167006"/>
    <lineage>
        <taxon>Bacteria</taxon>
        <taxon>Pseudomonadati</taxon>
        <taxon>Thermodesulfobacteriota</taxon>
        <taxon>Desulfobulbia</taxon>
        <taxon>Desulfobulbales</taxon>
        <taxon>Desulfocapsaceae</taxon>
        <taxon>Desulfocapsa</taxon>
    </lineage>
</organism>
<dbReference type="EMBL" id="CP003985">
    <property type="protein sequence ID" value="AGF78149.1"/>
    <property type="molecule type" value="Genomic_DNA"/>
</dbReference>
<dbReference type="KEGG" id="dsf:UWK_01591"/>
<evidence type="ECO:0000313" key="2">
    <source>
        <dbReference type="Proteomes" id="UP000011721"/>
    </source>
</evidence>
<dbReference type="eggNOG" id="COG1959">
    <property type="taxonomic scope" value="Bacteria"/>
</dbReference>
<dbReference type="STRING" id="1167006.UWK_01591"/>
<dbReference type="NCBIfam" id="TIGR00738">
    <property type="entry name" value="rrf2_super"/>
    <property type="match status" value="1"/>
</dbReference>
<name>M1NEL7_DESSD</name>
<dbReference type="InterPro" id="IPR036388">
    <property type="entry name" value="WH-like_DNA-bd_sf"/>
</dbReference>
<dbReference type="Gene3D" id="1.10.10.10">
    <property type="entry name" value="Winged helix-like DNA-binding domain superfamily/Winged helix DNA-binding domain"/>
    <property type="match status" value="1"/>
</dbReference>
<dbReference type="PATRIC" id="fig|1167006.5.peg.1753"/>
<dbReference type="GO" id="GO:0003700">
    <property type="term" value="F:DNA-binding transcription factor activity"/>
    <property type="evidence" value="ECO:0007669"/>
    <property type="project" value="TreeGrafter"/>
</dbReference>
<dbReference type="PANTHER" id="PTHR33221">
    <property type="entry name" value="WINGED HELIX-TURN-HELIX TRANSCRIPTIONAL REGULATOR, RRF2 FAMILY"/>
    <property type="match status" value="1"/>
</dbReference>
<dbReference type="Proteomes" id="UP000011721">
    <property type="component" value="Chromosome"/>
</dbReference>
<dbReference type="GO" id="GO:0005829">
    <property type="term" value="C:cytosol"/>
    <property type="evidence" value="ECO:0007669"/>
    <property type="project" value="TreeGrafter"/>
</dbReference>
<dbReference type="SUPFAM" id="SSF46785">
    <property type="entry name" value="Winged helix' DNA-binding domain"/>
    <property type="match status" value="1"/>
</dbReference>
<accession>M1NEL7</accession>
<dbReference type="PANTHER" id="PTHR33221:SF2">
    <property type="entry name" value="TRANSCRIPTIONAL REGULATOR"/>
    <property type="match status" value="1"/>
</dbReference>
<keyword evidence="2" id="KW-1185">Reference proteome</keyword>
<dbReference type="InterPro" id="IPR000944">
    <property type="entry name" value="Tscrpt_reg_Rrf2"/>
</dbReference>
<protein>
    <submittedName>
        <fullName evidence="1">Rrf2 family protein, putative transcriptional regulator</fullName>
    </submittedName>
</protein>
<gene>
    <name evidence="1" type="ordered locus">UWK_01591</name>
</gene>
<sequence length="144" mass="16037">MRLTRAGEYAVRCMMYLSHKGKGVQVSKQEIAERADIPPHFLAKIAQDLARANMIEIKQGSKGGYSLLKDPAEISLLEVVEIMIGEIFLNDCVARPVSCRVSKSCSVHRVWERARNQLRETLAGVSLAELSENDSCVPLFPVHN</sequence>
<dbReference type="HOGENOM" id="CLU_107144_1_3_7"/>
<reference evidence="2" key="1">
    <citation type="journal article" date="2013" name="Stand. Genomic Sci.">
        <title>Complete genome sequence of Desulfocapsa sulfexigens, a marine deltaproteobacterium specialized in disproportionating inorganic sulfur compounds.</title>
        <authorList>
            <person name="Finster K.W."/>
            <person name="Kjeldsen K.U."/>
            <person name="Kube M."/>
            <person name="Reinhardt R."/>
            <person name="Mussmann M."/>
            <person name="Amann R."/>
            <person name="Schreiber L."/>
        </authorList>
    </citation>
    <scope>NUCLEOTIDE SEQUENCE [LARGE SCALE GENOMIC DNA]</scope>
    <source>
        <strain evidence="2">DSM 10523 / SB164P1</strain>
    </source>
</reference>
<dbReference type="InterPro" id="IPR036390">
    <property type="entry name" value="WH_DNA-bd_sf"/>
</dbReference>